<evidence type="ECO:0000256" key="2">
    <source>
        <dbReference type="ARBA" id="ARBA00022723"/>
    </source>
</evidence>
<feature type="domain" description="Rieske" evidence="8">
    <location>
        <begin position="284"/>
        <end position="386"/>
    </location>
</feature>
<dbReference type="InterPro" id="IPR017941">
    <property type="entry name" value="Rieske_2Fe-2S"/>
</dbReference>
<dbReference type="Gene3D" id="3.90.380.10">
    <property type="entry name" value="Naphthalene 1,2-dioxygenase Alpha Subunit, Chain A, domain 1"/>
    <property type="match status" value="1"/>
</dbReference>
<keyword evidence="6" id="KW-0411">Iron-sulfur</keyword>
<dbReference type="Proteomes" id="UP000054558">
    <property type="component" value="Unassembled WGS sequence"/>
</dbReference>
<evidence type="ECO:0000313" key="9">
    <source>
        <dbReference type="EMBL" id="GAQ77562.1"/>
    </source>
</evidence>
<evidence type="ECO:0000256" key="4">
    <source>
        <dbReference type="ARBA" id="ARBA00023002"/>
    </source>
</evidence>
<dbReference type="Pfam" id="PF19112">
    <property type="entry name" value="VanA_C"/>
    <property type="match status" value="1"/>
</dbReference>
<reference evidence="9 10" key="1">
    <citation type="journal article" date="2014" name="Nat. Commun.">
        <title>Klebsormidium flaccidum genome reveals primary factors for plant terrestrial adaptation.</title>
        <authorList>
            <person name="Hori K."/>
            <person name="Maruyama F."/>
            <person name="Fujisawa T."/>
            <person name="Togashi T."/>
            <person name="Yamamoto N."/>
            <person name="Seo M."/>
            <person name="Sato S."/>
            <person name="Yamada T."/>
            <person name="Mori H."/>
            <person name="Tajima N."/>
            <person name="Moriyama T."/>
            <person name="Ikeuchi M."/>
            <person name="Watanabe M."/>
            <person name="Wada H."/>
            <person name="Kobayashi K."/>
            <person name="Saito M."/>
            <person name="Masuda T."/>
            <person name="Sasaki-Sekimoto Y."/>
            <person name="Mashiguchi K."/>
            <person name="Awai K."/>
            <person name="Shimojima M."/>
            <person name="Masuda S."/>
            <person name="Iwai M."/>
            <person name="Nobusawa T."/>
            <person name="Narise T."/>
            <person name="Kondo S."/>
            <person name="Saito H."/>
            <person name="Sato R."/>
            <person name="Murakawa M."/>
            <person name="Ihara Y."/>
            <person name="Oshima-Yamada Y."/>
            <person name="Ohtaka K."/>
            <person name="Satoh M."/>
            <person name="Sonobe K."/>
            <person name="Ishii M."/>
            <person name="Ohtani R."/>
            <person name="Kanamori-Sato M."/>
            <person name="Honoki R."/>
            <person name="Miyazaki D."/>
            <person name="Mochizuki H."/>
            <person name="Umetsu J."/>
            <person name="Higashi K."/>
            <person name="Shibata D."/>
            <person name="Kamiya Y."/>
            <person name="Sato N."/>
            <person name="Nakamura Y."/>
            <person name="Tabata S."/>
            <person name="Ida S."/>
            <person name="Kurokawa K."/>
            <person name="Ohta H."/>
        </authorList>
    </citation>
    <scope>NUCLEOTIDE SEQUENCE [LARGE SCALE GENOMIC DNA]</scope>
    <source>
        <strain evidence="9 10">NIES-2285</strain>
    </source>
</reference>
<evidence type="ECO:0000256" key="6">
    <source>
        <dbReference type="ARBA" id="ARBA00023014"/>
    </source>
</evidence>
<dbReference type="PROSITE" id="PS51296">
    <property type="entry name" value="RIESKE"/>
    <property type="match status" value="1"/>
</dbReference>
<evidence type="ECO:0000256" key="5">
    <source>
        <dbReference type="ARBA" id="ARBA00023004"/>
    </source>
</evidence>
<dbReference type="SUPFAM" id="SSF50022">
    <property type="entry name" value="ISP domain"/>
    <property type="match status" value="1"/>
</dbReference>
<evidence type="ECO:0000256" key="7">
    <source>
        <dbReference type="SAM" id="MobiDB-lite"/>
    </source>
</evidence>
<dbReference type="AlphaFoldDB" id="A0A0U9HIE2"/>
<dbReference type="Pfam" id="PF00355">
    <property type="entry name" value="Rieske"/>
    <property type="match status" value="1"/>
</dbReference>
<keyword evidence="3" id="KW-0809">Transit peptide</keyword>
<dbReference type="GO" id="GO:0051537">
    <property type="term" value="F:2 iron, 2 sulfur cluster binding"/>
    <property type="evidence" value="ECO:0007669"/>
    <property type="project" value="UniProtKB-KW"/>
</dbReference>
<dbReference type="PANTHER" id="PTHR21266:SF60">
    <property type="entry name" value="3-KETOSTEROID-9-ALPHA-MONOOXYGENASE, OXYGENASE COMPONENT"/>
    <property type="match status" value="1"/>
</dbReference>
<protein>
    <recommendedName>
        <fullName evidence="8">Rieske domain-containing protein</fullName>
    </recommendedName>
</protein>
<evidence type="ECO:0000256" key="1">
    <source>
        <dbReference type="ARBA" id="ARBA00022714"/>
    </source>
</evidence>
<dbReference type="GO" id="GO:0046872">
    <property type="term" value="F:metal ion binding"/>
    <property type="evidence" value="ECO:0007669"/>
    <property type="project" value="UniProtKB-KW"/>
</dbReference>
<dbReference type="InterPro" id="IPR036922">
    <property type="entry name" value="Rieske_2Fe-2S_sf"/>
</dbReference>
<dbReference type="EMBL" id="DF236950">
    <property type="protein sequence ID" value="GAQ77562.1"/>
    <property type="molecule type" value="Genomic_DNA"/>
</dbReference>
<keyword evidence="10" id="KW-1185">Reference proteome</keyword>
<dbReference type="InterPro" id="IPR050584">
    <property type="entry name" value="Cholesterol_7-desaturase"/>
</dbReference>
<keyword evidence="5" id="KW-0408">Iron</keyword>
<feature type="region of interest" description="Disordered" evidence="7">
    <location>
        <begin position="1"/>
        <end position="21"/>
    </location>
</feature>
<dbReference type="InterPro" id="IPR044043">
    <property type="entry name" value="VanA_C_cat"/>
</dbReference>
<organism evidence="9 10">
    <name type="scientific">Klebsormidium nitens</name>
    <name type="common">Green alga</name>
    <name type="synonym">Ulothrix nitens</name>
    <dbReference type="NCBI Taxonomy" id="105231"/>
    <lineage>
        <taxon>Eukaryota</taxon>
        <taxon>Viridiplantae</taxon>
        <taxon>Streptophyta</taxon>
        <taxon>Klebsormidiophyceae</taxon>
        <taxon>Klebsormidiales</taxon>
        <taxon>Klebsormidiaceae</taxon>
        <taxon>Klebsormidium</taxon>
    </lineage>
</organism>
<keyword evidence="1" id="KW-0001">2Fe-2S</keyword>
<keyword evidence="2" id="KW-0479">Metal-binding</keyword>
<name>A0A0U9HIE2_KLENI</name>
<dbReference type="STRING" id="105231.A0A0U9HIE2"/>
<gene>
    <name evidence="9" type="ORF">KFL_000010110</name>
</gene>
<evidence type="ECO:0000256" key="3">
    <source>
        <dbReference type="ARBA" id="ARBA00022946"/>
    </source>
</evidence>
<dbReference type="Gene3D" id="2.102.10.10">
    <property type="entry name" value="Rieske [2Fe-2S] iron-sulphur domain"/>
    <property type="match status" value="1"/>
</dbReference>
<proteinExistence type="predicted"/>
<accession>A0A0U9HIE2</accession>
<dbReference type="GO" id="GO:0016491">
    <property type="term" value="F:oxidoreductase activity"/>
    <property type="evidence" value="ECO:0000318"/>
    <property type="project" value="GO_Central"/>
</dbReference>
<evidence type="ECO:0000313" key="10">
    <source>
        <dbReference type="Proteomes" id="UP000054558"/>
    </source>
</evidence>
<sequence length="692" mass="73275">MSKVFARQAKPASGAVQTAGQGTIEIKGRRGAQERVKSEADAVNEERLDALSATLRGALAAAVLNGGDNLHMVAASIVALTLASVPPQQLGTFIMQLGDSTVLPSQQQIEKLLRRIDHALRSSASGRSNLLQLKEAVRLLQQSSAAPSSQVSHLLKAAGDTASALGTSAASSLSRSLSGASAIGSSAAEGVARGFADVARKVAEVVIQSDDGLKVSFAMDIDMTSPKAPTAEKVGAFGPQAGEDVFAMLQSAVTAQRTAKAAKKGFKVLSEDDGRVGRKEPVVYVPLELAANVTDSKPVQVQVYGQTLVLWRPRPGEVAAMSDVCPHRGASLAMGSLVGTTGKDGRGKCVKCPYHGLEFDAAGTCQKKNIHLDPIKIVEANGVIWMEEKAPATGVIDVEAMEMPPLLRSVMESLAPEPRDPPASAIPAVPRTLLRPKRSNAPAAALDAPPATPLPQAEVPDDVMRARAEALSDARPRSDVEVLDGPALAAGKSDGAEEGHVEVALVTEDDTPEEPNAGLPFNEHFLDPHYSQLGGTVDIESAPRAVVDNTFDLHHMMYVHASSFGGGELIRTWKPDPLTICFEYGMNQRSNPFSKFFGDGRVLVTMQRSPPYSAMVTVGDPSGAVVLKTLTHVVPISSTKSKLVWQLLRNFGRPSFMDFFFRQAVKQILAEDKAVLEGVNLHGVRKGMDLGI</sequence>
<keyword evidence="4" id="KW-0560">Oxidoreductase</keyword>
<dbReference type="OrthoDB" id="426882at2759"/>
<dbReference type="GO" id="GO:0005737">
    <property type="term" value="C:cytoplasm"/>
    <property type="evidence" value="ECO:0000318"/>
    <property type="project" value="GO_Central"/>
</dbReference>
<dbReference type="SUPFAM" id="SSF55961">
    <property type="entry name" value="Bet v1-like"/>
    <property type="match status" value="1"/>
</dbReference>
<evidence type="ECO:0000259" key="8">
    <source>
        <dbReference type="PROSITE" id="PS51296"/>
    </source>
</evidence>
<dbReference type="PANTHER" id="PTHR21266">
    <property type="entry name" value="IRON-SULFUR DOMAIN CONTAINING PROTEIN"/>
    <property type="match status" value="1"/>
</dbReference>